<dbReference type="InterPro" id="IPR006101">
    <property type="entry name" value="Glyco_hydro_2"/>
</dbReference>
<reference evidence="9" key="1">
    <citation type="journal article" date="2023" name="Mol. Phylogenet. Evol.">
        <title>Genome-scale phylogeny and comparative genomics of the fungal order Sordariales.</title>
        <authorList>
            <person name="Hensen N."/>
            <person name="Bonometti L."/>
            <person name="Westerberg I."/>
            <person name="Brannstrom I.O."/>
            <person name="Guillou S."/>
            <person name="Cros-Aarteil S."/>
            <person name="Calhoun S."/>
            <person name="Haridas S."/>
            <person name="Kuo A."/>
            <person name="Mondo S."/>
            <person name="Pangilinan J."/>
            <person name="Riley R."/>
            <person name="LaButti K."/>
            <person name="Andreopoulos B."/>
            <person name="Lipzen A."/>
            <person name="Chen C."/>
            <person name="Yan M."/>
            <person name="Daum C."/>
            <person name="Ng V."/>
            <person name="Clum A."/>
            <person name="Steindorff A."/>
            <person name="Ohm R.A."/>
            <person name="Martin F."/>
            <person name="Silar P."/>
            <person name="Natvig D.O."/>
            <person name="Lalanne C."/>
            <person name="Gautier V."/>
            <person name="Ament-Velasquez S.L."/>
            <person name="Kruys A."/>
            <person name="Hutchinson M.I."/>
            <person name="Powell A.J."/>
            <person name="Barry K."/>
            <person name="Miller A.N."/>
            <person name="Grigoriev I.V."/>
            <person name="Debuchy R."/>
            <person name="Gladieux P."/>
            <person name="Hiltunen Thoren M."/>
            <person name="Johannesson H."/>
        </authorList>
    </citation>
    <scope>NUCLEOTIDE SEQUENCE</scope>
    <source>
        <strain evidence="9">PSN293</strain>
    </source>
</reference>
<evidence type="ECO:0000313" key="9">
    <source>
        <dbReference type="EMBL" id="KAK4219866.1"/>
    </source>
</evidence>
<dbReference type="Gene3D" id="3.20.20.80">
    <property type="entry name" value="Glycosidases"/>
    <property type="match status" value="1"/>
</dbReference>
<dbReference type="InterPro" id="IPR004199">
    <property type="entry name" value="B-gal_small/dom_5"/>
</dbReference>
<dbReference type="InterPro" id="IPR050347">
    <property type="entry name" value="Bact_Beta-galactosidase"/>
</dbReference>
<dbReference type="InterPro" id="IPR014718">
    <property type="entry name" value="GH-type_carb-bd"/>
</dbReference>
<dbReference type="Gene3D" id="2.70.98.10">
    <property type="match status" value="1"/>
</dbReference>
<gene>
    <name evidence="9" type="ORF">QBC37DRAFT_408673</name>
</gene>
<dbReference type="SUPFAM" id="SSF74650">
    <property type="entry name" value="Galactose mutarotase-like"/>
    <property type="match status" value="1"/>
</dbReference>
<dbReference type="GO" id="GO:0005990">
    <property type="term" value="P:lactose catabolic process"/>
    <property type="evidence" value="ECO:0007669"/>
    <property type="project" value="TreeGrafter"/>
</dbReference>
<proteinExistence type="inferred from homology"/>
<reference evidence="9" key="2">
    <citation type="submission" date="2023-05" db="EMBL/GenBank/DDBJ databases">
        <authorList>
            <consortium name="Lawrence Berkeley National Laboratory"/>
            <person name="Steindorff A."/>
            <person name="Hensen N."/>
            <person name="Bonometti L."/>
            <person name="Westerberg I."/>
            <person name="Brannstrom I.O."/>
            <person name="Guillou S."/>
            <person name="Cros-Aarteil S."/>
            <person name="Calhoun S."/>
            <person name="Haridas S."/>
            <person name="Kuo A."/>
            <person name="Mondo S."/>
            <person name="Pangilinan J."/>
            <person name="Riley R."/>
            <person name="Labutti K."/>
            <person name="Andreopoulos B."/>
            <person name="Lipzen A."/>
            <person name="Chen C."/>
            <person name="Yanf M."/>
            <person name="Daum C."/>
            <person name="Ng V."/>
            <person name="Clum A."/>
            <person name="Ohm R."/>
            <person name="Martin F."/>
            <person name="Silar P."/>
            <person name="Natvig D."/>
            <person name="Lalanne C."/>
            <person name="Gautier V."/>
            <person name="Ament-Velasquez S.L."/>
            <person name="Kruys A."/>
            <person name="Hutchinson M.I."/>
            <person name="Powell A.J."/>
            <person name="Barry K."/>
            <person name="Miller A.N."/>
            <person name="Grigoriev I.V."/>
            <person name="Debuchy R."/>
            <person name="Gladieux P."/>
            <person name="Thoren M.H."/>
            <person name="Johannesson H."/>
        </authorList>
    </citation>
    <scope>NUCLEOTIDE SEQUENCE</scope>
    <source>
        <strain evidence="9">PSN293</strain>
    </source>
</reference>
<dbReference type="InterPro" id="IPR036156">
    <property type="entry name" value="Beta-gal/glucu_dom_sf"/>
</dbReference>
<dbReference type="Proteomes" id="UP001301769">
    <property type="component" value="Unassembled WGS sequence"/>
</dbReference>
<dbReference type="InterPro" id="IPR006103">
    <property type="entry name" value="Glyco_hydro_2_cat"/>
</dbReference>
<evidence type="ECO:0000313" key="10">
    <source>
        <dbReference type="Proteomes" id="UP001301769"/>
    </source>
</evidence>
<dbReference type="FunFam" id="3.20.20.80:FF:000018">
    <property type="entry name" value="Beta-galactosidase"/>
    <property type="match status" value="1"/>
</dbReference>
<dbReference type="InterPro" id="IPR008979">
    <property type="entry name" value="Galactose-bd-like_sf"/>
</dbReference>
<dbReference type="GO" id="GO:0030246">
    <property type="term" value="F:carbohydrate binding"/>
    <property type="evidence" value="ECO:0007669"/>
    <property type="project" value="InterPro"/>
</dbReference>
<dbReference type="Pfam" id="PF02836">
    <property type="entry name" value="Glyco_hydro_2_C"/>
    <property type="match status" value="1"/>
</dbReference>
<feature type="domain" description="Beta galactosidase small chain/" evidence="8">
    <location>
        <begin position="751"/>
        <end position="1088"/>
    </location>
</feature>
<dbReference type="Pfam" id="PF16353">
    <property type="entry name" value="LacZ_4"/>
    <property type="match status" value="1"/>
</dbReference>
<keyword evidence="5" id="KW-0326">Glycosidase</keyword>
<dbReference type="Gene3D" id="2.60.120.260">
    <property type="entry name" value="Galactose-binding domain-like"/>
    <property type="match status" value="1"/>
</dbReference>
<dbReference type="Pfam" id="PF02929">
    <property type="entry name" value="Bgal_small_N"/>
    <property type="match status" value="1"/>
</dbReference>
<dbReference type="InterPro" id="IPR006102">
    <property type="entry name" value="Ig-like_GH2"/>
</dbReference>
<dbReference type="PANTHER" id="PTHR46323">
    <property type="entry name" value="BETA-GALACTOSIDASE"/>
    <property type="match status" value="1"/>
</dbReference>
<evidence type="ECO:0000256" key="2">
    <source>
        <dbReference type="ARBA" id="ARBA00007401"/>
    </source>
</evidence>
<evidence type="ECO:0000256" key="1">
    <source>
        <dbReference type="ARBA" id="ARBA00001412"/>
    </source>
</evidence>
<dbReference type="SUPFAM" id="SSF49303">
    <property type="entry name" value="beta-Galactosidase/glucuronidase domain"/>
    <property type="match status" value="2"/>
</dbReference>
<dbReference type="InterPro" id="IPR013783">
    <property type="entry name" value="Ig-like_fold"/>
</dbReference>
<accession>A0AAN6YJG6</accession>
<dbReference type="SUPFAM" id="SSF51445">
    <property type="entry name" value="(Trans)glycosidases"/>
    <property type="match status" value="1"/>
</dbReference>
<dbReference type="Pfam" id="PF00703">
    <property type="entry name" value="Glyco_hydro_2"/>
    <property type="match status" value="1"/>
</dbReference>
<dbReference type="GO" id="GO:0004565">
    <property type="term" value="F:beta-galactosidase activity"/>
    <property type="evidence" value="ECO:0007669"/>
    <property type="project" value="UniProtKB-EC"/>
</dbReference>
<dbReference type="InterPro" id="IPR006104">
    <property type="entry name" value="Glyco_hydro_2_N"/>
</dbReference>
<feature type="compositionally biased region" description="Basic and acidic residues" evidence="7">
    <location>
        <begin position="971"/>
        <end position="989"/>
    </location>
</feature>
<evidence type="ECO:0000256" key="6">
    <source>
        <dbReference type="ARBA" id="ARBA00032230"/>
    </source>
</evidence>
<evidence type="ECO:0000256" key="3">
    <source>
        <dbReference type="ARBA" id="ARBA00012756"/>
    </source>
</evidence>
<evidence type="ECO:0000256" key="5">
    <source>
        <dbReference type="ARBA" id="ARBA00023295"/>
    </source>
</evidence>
<dbReference type="AlphaFoldDB" id="A0AAN6YJG6"/>
<dbReference type="GO" id="GO:0009341">
    <property type="term" value="C:beta-galactosidase complex"/>
    <property type="evidence" value="ECO:0007669"/>
    <property type="project" value="InterPro"/>
</dbReference>
<sequence>MSRPPTQVHPSLTPDWNNLQVIRRNRLPPRTSFFNYENEKDALAQNLDLSTSHSLGKSGKWMFQLSKSPLEGNIGFYTQDFATLEHSSEWSRIQVPGMWQLQGFGKGPQYTNVNFPFPVNPPHVPIDDNECGRYACRFQNPWPADKDPDAQIRLRFEGVDAAFTVWINGHYVGYSQGSRNPSEFDVTRHLQPPGEADYLYVEVYQRCDGSYIEDQDQWWLSGIFRDVWLHRFPKVRFEDFHVQTLLDDKYEDAVLQVDVEVNDTAKVALKLLDADGKEVAAKTEEGNDSITFAIPVTKPQKWTAETPYLYTLTLSMSGCAVSQKVGFRRVELLDGVFCVNGNPIKIRGVNRHEHHPDFGRAVPYEFLRRDLLLMKRHNINAIRTSHYINDYRLYDLADELGLWILDEADLECHGLFVVGGDGTKFTSDNPDWEEAYVDRARQMVMRDFNHPSIIIWSLGNESGYGRNHKAMAKLIRDIDTSRLIHYEPDWWAQSTDMISRMYFSVKDMEGYAKDRNWSKPVVMCEYIHAMGNGPGNIKEYVDMFYKYPRLMGGFVWEWANHGLRTKTKDGKEYYGYGGDFGDDPNDYNFVMDGLCHSDHRPTPGLIEYKKAIEPVQTLGVEDGNKVRVINRYDFVGLGHLRCKWWLVTDGCCRSGGDVRVPEDFPPHTEALLTVPGLPNPKHLPPDTHLNLEFSLASPTNWADAGHIIATGQIQLTKPTPPNLSSQPLTTLPQTSFFSTSVTQPNLQISSTLGSTWEFDLASGKLSSWKRHSDASSSNILATPLDFALYRAQTDNDSHCDFGRNWNWRRLHQAKTHLTQIEWDNNNAGKREVTVHVRSRIAPPVMNWAVEVDTTYRFFVALEPDNQDEDGAVQGRDVISIKARFKPVGNLLPRAWGRLGLVFGLAGACDTVRWFGRGPGECYRDSKMSQLVGNWEASPDDLETVYEFPQDNGVRTDVRWVEFLSGGADAEEKATSKRYDKMNNDKKEKTGGVSEKSQGDNRRLLRARYGGDLEGASFQVLRYTTADLDKATHPQDLDEKRREMKAEGKVEVHLDWMHHGLGTGSCGPETLDEYTLHAGLEREVEILLD</sequence>
<comment type="catalytic activity">
    <reaction evidence="1">
        <text>Hydrolysis of terminal non-reducing beta-D-galactose residues in beta-D-galactosides.</text>
        <dbReference type="EC" id="3.2.1.23"/>
    </reaction>
</comment>
<evidence type="ECO:0000259" key="8">
    <source>
        <dbReference type="SMART" id="SM01038"/>
    </source>
</evidence>
<dbReference type="EC" id="3.2.1.23" evidence="3"/>
<keyword evidence="4 9" id="KW-0378">Hydrolase</keyword>
<name>A0AAN6YJG6_9PEZI</name>
<keyword evidence="10" id="KW-1185">Reference proteome</keyword>
<dbReference type="InterPro" id="IPR017853">
    <property type="entry name" value="GH"/>
</dbReference>
<dbReference type="Gene3D" id="2.60.40.10">
    <property type="entry name" value="Immunoglobulins"/>
    <property type="match status" value="2"/>
</dbReference>
<dbReference type="PANTHER" id="PTHR46323:SF2">
    <property type="entry name" value="BETA-GALACTOSIDASE"/>
    <property type="match status" value="1"/>
</dbReference>
<dbReference type="PRINTS" id="PR00132">
    <property type="entry name" value="GLHYDRLASE2"/>
</dbReference>
<dbReference type="SMART" id="SM01038">
    <property type="entry name" value="Bgal_small_N"/>
    <property type="match status" value="1"/>
</dbReference>
<dbReference type="EMBL" id="MU858046">
    <property type="protein sequence ID" value="KAK4219866.1"/>
    <property type="molecule type" value="Genomic_DNA"/>
</dbReference>
<organism evidence="9 10">
    <name type="scientific">Rhypophila decipiens</name>
    <dbReference type="NCBI Taxonomy" id="261697"/>
    <lineage>
        <taxon>Eukaryota</taxon>
        <taxon>Fungi</taxon>
        <taxon>Dikarya</taxon>
        <taxon>Ascomycota</taxon>
        <taxon>Pezizomycotina</taxon>
        <taxon>Sordariomycetes</taxon>
        <taxon>Sordariomycetidae</taxon>
        <taxon>Sordariales</taxon>
        <taxon>Naviculisporaceae</taxon>
        <taxon>Rhypophila</taxon>
    </lineage>
</organism>
<dbReference type="Pfam" id="PF02837">
    <property type="entry name" value="Glyco_hydro_2_N"/>
    <property type="match status" value="1"/>
</dbReference>
<comment type="similarity">
    <text evidence="2">Belongs to the glycosyl hydrolase 2 family.</text>
</comment>
<dbReference type="InterPro" id="IPR032312">
    <property type="entry name" value="LacZ_4"/>
</dbReference>
<evidence type="ECO:0000256" key="7">
    <source>
        <dbReference type="SAM" id="MobiDB-lite"/>
    </source>
</evidence>
<dbReference type="SUPFAM" id="SSF49785">
    <property type="entry name" value="Galactose-binding domain-like"/>
    <property type="match status" value="1"/>
</dbReference>
<dbReference type="InterPro" id="IPR011013">
    <property type="entry name" value="Gal_mutarotase_sf_dom"/>
</dbReference>
<evidence type="ECO:0000256" key="4">
    <source>
        <dbReference type="ARBA" id="ARBA00022801"/>
    </source>
</evidence>
<comment type="caution">
    <text evidence="9">The sequence shown here is derived from an EMBL/GenBank/DDBJ whole genome shotgun (WGS) entry which is preliminary data.</text>
</comment>
<feature type="region of interest" description="Disordered" evidence="7">
    <location>
        <begin position="971"/>
        <end position="1000"/>
    </location>
</feature>
<protein>
    <recommendedName>
        <fullName evidence="3">beta-galactosidase</fullName>
        <ecNumber evidence="3">3.2.1.23</ecNumber>
    </recommendedName>
    <alternativeName>
        <fullName evidence="6">Lactase</fullName>
    </alternativeName>
</protein>